<dbReference type="Pfam" id="PF00725">
    <property type="entry name" value="3HCDH"/>
    <property type="match status" value="1"/>
</dbReference>
<accession>A0A2L0EWD5</accession>
<keyword evidence="1" id="KW-0560">Oxidoreductase</keyword>
<feature type="binding site" evidence="3">
    <location>
        <position position="102"/>
    </location>
    <ligand>
        <name>NAD(+)</name>
        <dbReference type="ChEBI" id="CHEBI:57540"/>
    </ligand>
</feature>
<protein>
    <submittedName>
        <fullName evidence="6">3-hydroxybutyryl-CoA dehydrogenase</fullName>
    </submittedName>
</protein>
<feature type="binding site" evidence="3">
    <location>
        <position position="107"/>
    </location>
    <ligand>
        <name>NAD(+)</name>
        <dbReference type="ChEBI" id="CHEBI:57540"/>
    </ligand>
</feature>
<dbReference type="SUPFAM" id="SSF51735">
    <property type="entry name" value="NAD(P)-binding Rossmann-fold domains"/>
    <property type="match status" value="1"/>
</dbReference>
<dbReference type="GO" id="GO:0016616">
    <property type="term" value="F:oxidoreductase activity, acting on the CH-OH group of donors, NAD or NADP as acceptor"/>
    <property type="evidence" value="ECO:0007669"/>
    <property type="project" value="InterPro"/>
</dbReference>
<feature type="binding site" evidence="3">
    <location>
        <position position="153"/>
    </location>
    <ligand>
        <name>NAD(+)</name>
        <dbReference type="ChEBI" id="CHEBI:57540"/>
    </ligand>
</feature>
<organism evidence="6 7">
    <name type="scientific">Sorangium cellulosum</name>
    <name type="common">Polyangium cellulosum</name>
    <dbReference type="NCBI Taxonomy" id="56"/>
    <lineage>
        <taxon>Bacteria</taxon>
        <taxon>Pseudomonadati</taxon>
        <taxon>Myxococcota</taxon>
        <taxon>Polyangia</taxon>
        <taxon>Polyangiales</taxon>
        <taxon>Polyangiaceae</taxon>
        <taxon>Sorangium</taxon>
    </lineage>
</organism>
<dbReference type="RefSeq" id="WP_104982269.1">
    <property type="nucleotide sequence ID" value="NZ_CP012673.1"/>
</dbReference>
<evidence type="ECO:0000259" key="5">
    <source>
        <dbReference type="Pfam" id="PF02737"/>
    </source>
</evidence>
<evidence type="ECO:0000313" key="6">
    <source>
        <dbReference type="EMBL" id="AUX43613.1"/>
    </source>
</evidence>
<dbReference type="SUPFAM" id="SSF48179">
    <property type="entry name" value="6-phosphogluconate dehydrogenase C-terminal domain-like"/>
    <property type="match status" value="1"/>
</dbReference>
<feature type="domain" description="3-hydroxyacyl-CoA dehydrogenase C-terminal" evidence="4">
    <location>
        <begin position="196"/>
        <end position="292"/>
    </location>
</feature>
<dbReference type="Gene3D" id="1.10.1040.10">
    <property type="entry name" value="N-(1-d-carboxylethyl)-l-norvaline Dehydrogenase, domain 2"/>
    <property type="match status" value="1"/>
</dbReference>
<feature type="binding site" evidence="3">
    <location>
        <position position="129"/>
    </location>
    <ligand>
        <name>NAD(+)</name>
        <dbReference type="ChEBI" id="CHEBI:57540"/>
    </ligand>
</feature>
<dbReference type="PANTHER" id="PTHR48075:SF5">
    <property type="entry name" value="3-HYDROXYBUTYRYL-COA DEHYDROGENASE"/>
    <property type="match status" value="1"/>
</dbReference>
<evidence type="ECO:0000256" key="3">
    <source>
        <dbReference type="PIRSR" id="PIRSR000105-2"/>
    </source>
</evidence>
<dbReference type="PIRSF" id="PIRSF000105">
    <property type="entry name" value="HCDH"/>
    <property type="match status" value="1"/>
</dbReference>
<dbReference type="InterPro" id="IPR008927">
    <property type="entry name" value="6-PGluconate_DH-like_C_sf"/>
</dbReference>
<gene>
    <name evidence="6" type="primary">paaH</name>
    <name evidence="6" type="ORF">SOCE26_050630</name>
</gene>
<dbReference type="EMBL" id="CP012673">
    <property type="protein sequence ID" value="AUX43613.1"/>
    <property type="molecule type" value="Genomic_DNA"/>
</dbReference>
<dbReference type="Proteomes" id="UP000238348">
    <property type="component" value="Chromosome"/>
</dbReference>
<keyword evidence="3" id="KW-0520">NAD</keyword>
<dbReference type="FunFam" id="3.40.50.720:FF:000009">
    <property type="entry name" value="Fatty oxidation complex, alpha subunit"/>
    <property type="match status" value="1"/>
</dbReference>
<feature type="site" description="Important for catalytic activity" evidence="2">
    <location>
        <position position="150"/>
    </location>
</feature>
<sequence>MDRSAELQYPVVGVVGAGVMGVGVAQSLAQSGHDVVLVDVSEAALARARMGIRNGLRAVTLFGSAEDKKRAGDPKAVLERVAFTTDYGRLAGADFVVENVTEKWDIKREVYARLEGVCRPEIIFAADTSAISITRIGSVTKRPSQVVGMHFMNPVPLKPMVEVIRGFHTSPETLGAAKRFLAEMGKTCVVVEDAPGFVSNRVLMLTINEAIFLVQDQVASAADVDRIFKGCFEHKMGPLETADLIGLDTILYSIEVLYESFNDDKYRPCPLLKKMVDAGLHGRKSGRGFYTYE</sequence>
<dbReference type="Pfam" id="PF02737">
    <property type="entry name" value="3HCDH_N"/>
    <property type="match status" value="1"/>
</dbReference>
<dbReference type="PANTHER" id="PTHR48075">
    <property type="entry name" value="3-HYDROXYACYL-COA DEHYDROGENASE FAMILY PROTEIN"/>
    <property type="match status" value="1"/>
</dbReference>
<dbReference type="GO" id="GO:0006631">
    <property type="term" value="P:fatty acid metabolic process"/>
    <property type="evidence" value="ECO:0007669"/>
    <property type="project" value="InterPro"/>
</dbReference>
<dbReference type="OrthoDB" id="9771883at2"/>
<dbReference type="InterPro" id="IPR013328">
    <property type="entry name" value="6PGD_dom2"/>
</dbReference>
<evidence type="ECO:0000259" key="4">
    <source>
        <dbReference type="Pfam" id="PF00725"/>
    </source>
</evidence>
<feature type="binding site" evidence="3">
    <location>
        <position position="284"/>
    </location>
    <ligand>
        <name>NAD(+)</name>
        <dbReference type="ChEBI" id="CHEBI:57540"/>
    </ligand>
</feature>
<feature type="domain" description="3-hydroxyacyl-CoA dehydrogenase NAD binding" evidence="5">
    <location>
        <begin position="12"/>
        <end position="193"/>
    </location>
</feature>
<evidence type="ECO:0000313" key="7">
    <source>
        <dbReference type="Proteomes" id="UP000238348"/>
    </source>
</evidence>
<dbReference type="Gene3D" id="3.40.50.720">
    <property type="entry name" value="NAD(P)-binding Rossmann-like Domain"/>
    <property type="match status" value="1"/>
</dbReference>
<reference evidence="6 7" key="1">
    <citation type="submission" date="2015-09" db="EMBL/GenBank/DDBJ databases">
        <title>Sorangium comparison.</title>
        <authorList>
            <person name="Zaburannyi N."/>
            <person name="Bunk B."/>
            <person name="Overmann J."/>
            <person name="Mueller R."/>
        </authorList>
    </citation>
    <scope>NUCLEOTIDE SEQUENCE [LARGE SCALE GENOMIC DNA]</scope>
    <source>
        <strain evidence="6 7">So ce26</strain>
    </source>
</reference>
<dbReference type="InterPro" id="IPR036291">
    <property type="entry name" value="NAD(P)-bd_dom_sf"/>
</dbReference>
<evidence type="ECO:0000256" key="1">
    <source>
        <dbReference type="ARBA" id="ARBA00023002"/>
    </source>
</evidence>
<dbReference type="InterPro" id="IPR006108">
    <property type="entry name" value="3HC_DH_C"/>
</dbReference>
<feature type="binding site" evidence="3">
    <location>
        <begin position="16"/>
        <end position="21"/>
    </location>
    <ligand>
        <name>NAD(+)</name>
        <dbReference type="ChEBI" id="CHEBI:57540"/>
    </ligand>
</feature>
<dbReference type="InterPro" id="IPR022694">
    <property type="entry name" value="3-OHacyl-CoA_DH"/>
</dbReference>
<dbReference type="AlphaFoldDB" id="A0A2L0EWD5"/>
<dbReference type="GO" id="GO:0070403">
    <property type="term" value="F:NAD+ binding"/>
    <property type="evidence" value="ECO:0007669"/>
    <property type="project" value="InterPro"/>
</dbReference>
<proteinExistence type="predicted"/>
<feature type="binding site" evidence="3">
    <location>
        <position position="39"/>
    </location>
    <ligand>
        <name>NAD(+)</name>
        <dbReference type="ChEBI" id="CHEBI:57540"/>
    </ligand>
</feature>
<evidence type="ECO:0000256" key="2">
    <source>
        <dbReference type="PIRSR" id="PIRSR000105-1"/>
    </source>
</evidence>
<dbReference type="InterPro" id="IPR006176">
    <property type="entry name" value="3-OHacyl-CoA_DH_NAD-bd"/>
</dbReference>
<name>A0A2L0EWD5_SORCE</name>